<sequence length="70" mass="7485">MTASPPERGEIRVQNGVVQTYDGQRWVPYRRLVEADPGPLVRAEPDDGATPGQADPDDGAAPDQPDDSPS</sequence>
<name>A0A1C6UM99_9ACTN</name>
<dbReference type="EMBL" id="FMIA01000002">
    <property type="protein sequence ID" value="SCL55147.1"/>
    <property type="molecule type" value="Genomic_DNA"/>
</dbReference>
<evidence type="ECO:0000313" key="2">
    <source>
        <dbReference type="EMBL" id="SCL55147.1"/>
    </source>
</evidence>
<evidence type="ECO:0000313" key="3">
    <source>
        <dbReference type="Proteomes" id="UP000198937"/>
    </source>
</evidence>
<accession>A0A1C6UM99</accession>
<gene>
    <name evidence="2" type="ORF">GA0070617_2875</name>
</gene>
<dbReference type="AlphaFoldDB" id="A0A1C6UM99"/>
<reference evidence="2 3" key="1">
    <citation type="submission" date="2016-06" db="EMBL/GenBank/DDBJ databases">
        <authorList>
            <person name="Kjaerup R.B."/>
            <person name="Dalgaard T.S."/>
            <person name="Juul-Madsen H.R."/>
        </authorList>
    </citation>
    <scope>NUCLEOTIDE SEQUENCE [LARGE SCALE GENOMIC DNA]</scope>
    <source>
        <strain evidence="2 3">DSM 45577</strain>
    </source>
</reference>
<feature type="compositionally biased region" description="Acidic residues" evidence="1">
    <location>
        <begin position="55"/>
        <end position="70"/>
    </location>
</feature>
<organism evidence="2 3">
    <name type="scientific">Micromonospora yangpuensis</name>
    <dbReference type="NCBI Taxonomy" id="683228"/>
    <lineage>
        <taxon>Bacteria</taxon>
        <taxon>Bacillati</taxon>
        <taxon>Actinomycetota</taxon>
        <taxon>Actinomycetes</taxon>
        <taxon>Micromonosporales</taxon>
        <taxon>Micromonosporaceae</taxon>
        <taxon>Micromonospora</taxon>
    </lineage>
</organism>
<proteinExistence type="predicted"/>
<keyword evidence="3" id="KW-1185">Reference proteome</keyword>
<dbReference type="RefSeq" id="WP_091437461.1">
    <property type="nucleotide sequence ID" value="NZ_BMMJ01000016.1"/>
</dbReference>
<dbReference type="Proteomes" id="UP000198937">
    <property type="component" value="Unassembled WGS sequence"/>
</dbReference>
<feature type="region of interest" description="Disordered" evidence="1">
    <location>
        <begin position="36"/>
        <end position="70"/>
    </location>
</feature>
<evidence type="ECO:0000256" key="1">
    <source>
        <dbReference type="SAM" id="MobiDB-lite"/>
    </source>
</evidence>
<protein>
    <submittedName>
        <fullName evidence="2">Uncharacterized protein</fullName>
    </submittedName>
</protein>
<dbReference type="STRING" id="683228.GA0070617_2875"/>